<organism evidence="1 2">
    <name type="scientific">Cymbomonas tetramitiformis</name>
    <dbReference type="NCBI Taxonomy" id="36881"/>
    <lineage>
        <taxon>Eukaryota</taxon>
        <taxon>Viridiplantae</taxon>
        <taxon>Chlorophyta</taxon>
        <taxon>Pyramimonadophyceae</taxon>
        <taxon>Pyramimonadales</taxon>
        <taxon>Pyramimonadaceae</taxon>
        <taxon>Cymbomonas</taxon>
    </lineage>
</organism>
<evidence type="ECO:0000313" key="2">
    <source>
        <dbReference type="Proteomes" id="UP001190700"/>
    </source>
</evidence>
<evidence type="ECO:0000313" key="1">
    <source>
        <dbReference type="EMBL" id="KAK3252497.1"/>
    </source>
</evidence>
<gene>
    <name evidence="1" type="ORF">CYMTET_38207</name>
</gene>
<keyword evidence="2" id="KW-1185">Reference proteome</keyword>
<dbReference type="AlphaFoldDB" id="A0AAE0CCD4"/>
<name>A0AAE0CCD4_9CHLO</name>
<reference evidence="1 2" key="1">
    <citation type="journal article" date="2015" name="Genome Biol. Evol.">
        <title>Comparative Genomics of a Bacterivorous Green Alga Reveals Evolutionary Causalities and Consequences of Phago-Mixotrophic Mode of Nutrition.</title>
        <authorList>
            <person name="Burns J.A."/>
            <person name="Paasch A."/>
            <person name="Narechania A."/>
            <person name="Kim E."/>
        </authorList>
    </citation>
    <scope>NUCLEOTIDE SEQUENCE [LARGE SCALE GENOMIC DNA]</scope>
    <source>
        <strain evidence="1 2">PLY_AMNH</strain>
    </source>
</reference>
<comment type="caution">
    <text evidence="1">The sequence shown here is derived from an EMBL/GenBank/DDBJ whole genome shotgun (WGS) entry which is preliminary data.</text>
</comment>
<dbReference type="Proteomes" id="UP001190700">
    <property type="component" value="Unassembled WGS sequence"/>
</dbReference>
<proteinExistence type="predicted"/>
<protein>
    <submittedName>
        <fullName evidence="1">Uncharacterized protein</fullName>
    </submittedName>
</protein>
<accession>A0AAE0CCD4</accession>
<dbReference type="EMBL" id="LGRX02025378">
    <property type="protein sequence ID" value="KAK3252497.1"/>
    <property type="molecule type" value="Genomic_DNA"/>
</dbReference>
<sequence length="354" mass="37901">MVMEMRLSCNLSSQTIEQIIGKRKDAVLHLCKDELEDVRHQKKKCSLAHKGITTTHVDVQPLVDARDEIEKEKAAVFNESQCFLDIVGRVLDARDSVLSQLACLAGAAAFEAAAQGNCEELKRLVPVYTEDLKDGDGNTLLTFAIAQLKRDAAPCAKMVKAIMSLPAFVITGNGYCKDGKPPYLLAAELGLSEVLHAIISKCGTIDVRSHELPAATAGVLAAAVVASRAQMKSVNGLPLDELRSTAWSGRVLSLSEQLTADGTGVGAWTLGLLLSKDESYLTMQSVILDKKIGSISADEIRGLAGLTEYPAPLVKRWQNTHGQVAFICGLLGGSSSCTALNRSGGIVLSFCWNF</sequence>